<dbReference type="CDD" id="cd03469">
    <property type="entry name" value="Rieske_RO_Alpha_N"/>
    <property type="match status" value="1"/>
</dbReference>
<dbReference type="Gene3D" id="3.90.380.10">
    <property type="entry name" value="Naphthalene 1,2-dioxygenase Alpha Subunit, Chain A, domain 1"/>
    <property type="match status" value="1"/>
</dbReference>
<dbReference type="InterPro" id="IPR017941">
    <property type="entry name" value="Rieske_2Fe-2S"/>
</dbReference>
<evidence type="ECO:0000259" key="6">
    <source>
        <dbReference type="PROSITE" id="PS51296"/>
    </source>
</evidence>
<dbReference type="SUPFAM" id="SSF50022">
    <property type="entry name" value="ISP domain"/>
    <property type="match status" value="1"/>
</dbReference>
<evidence type="ECO:0000256" key="1">
    <source>
        <dbReference type="ARBA" id="ARBA00022714"/>
    </source>
</evidence>
<accession>A0ABR9UUU9</accession>
<dbReference type="InterPro" id="IPR050584">
    <property type="entry name" value="Cholesterol_7-desaturase"/>
</dbReference>
<dbReference type="InterPro" id="IPR036922">
    <property type="entry name" value="Rieske_2Fe-2S_sf"/>
</dbReference>
<dbReference type="InterPro" id="IPR044043">
    <property type="entry name" value="VanA_C_cat"/>
</dbReference>
<evidence type="ECO:0000256" key="2">
    <source>
        <dbReference type="ARBA" id="ARBA00022723"/>
    </source>
</evidence>
<organism evidence="7 8">
    <name type="scientific">Gloeocapsopsis crepidinum LEGE 06123</name>
    <dbReference type="NCBI Taxonomy" id="588587"/>
    <lineage>
        <taxon>Bacteria</taxon>
        <taxon>Bacillati</taxon>
        <taxon>Cyanobacteriota</taxon>
        <taxon>Cyanophyceae</taxon>
        <taxon>Oscillatoriophycideae</taxon>
        <taxon>Chroococcales</taxon>
        <taxon>Chroococcaceae</taxon>
        <taxon>Gloeocapsopsis</taxon>
    </lineage>
</organism>
<keyword evidence="5" id="KW-0411">Iron-sulfur</keyword>
<dbReference type="SUPFAM" id="SSF55961">
    <property type="entry name" value="Bet v1-like"/>
    <property type="match status" value="1"/>
</dbReference>
<dbReference type="PROSITE" id="PS51296">
    <property type="entry name" value="RIESKE"/>
    <property type="match status" value="1"/>
</dbReference>
<evidence type="ECO:0000313" key="7">
    <source>
        <dbReference type="EMBL" id="MBE9191350.1"/>
    </source>
</evidence>
<dbReference type="Pfam" id="PF19112">
    <property type="entry name" value="VanA_C"/>
    <property type="match status" value="1"/>
</dbReference>
<dbReference type="Gene3D" id="2.102.10.10">
    <property type="entry name" value="Rieske [2Fe-2S] iron-sulphur domain"/>
    <property type="match status" value="1"/>
</dbReference>
<dbReference type="EMBL" id="JADEWN010000031">
    <property type="protein sequence ID" value="MBE9191350.1"/>
    <property type="molecule type" value="Genomic_DNA"/>
</dbReference>
<feature type="domain" description="Rieske" evidence="6">
    <location>
        <begin position="13"/>
        <end position="117"/>
    </location>
</feature>
<keyword evidence="4" id="KW-0408">Iron</keyword>
<evidence type="ECO:0000256" key="5">
    <source>
        <dbReference type="ARBA" id="ARBA00023014"/>
    </source>
</evidence>
<dbReference type="PANTHER" id="PTHR21266">
    <property type="entry name" value="IRON-SULFUR DOMAIN CONTAINING PROTEIN"/>
    <property type="match status" value="1"/>
</dbReference>
<reference evidence="7 8" key="1">
    <citation type="submission" date="2020-10" db="EMBL/GenBank/DDBJ databases">
        <authorList>
            <person name="Castelo-Branco R."/>
            <person name="Eusebio N."/>
            <person name="Adriana R."/>
            <person name="Vieira A."/>
            <person name="Brugerolle De Fraissinette N."/>
            <person name="Rezende De Castro R."/>
            <person name="Schneider M.P."/>
            <person name="Vasconcelos V."/>
            <person name="Leao P.N."/>
        </authorList>
    </citation>
    <scope>NUCLEOTIDE SEQUENCE [LARGE SCALE GENOMIC DNA]</scope>
    <source>
        <strain evidence="7 8">LEGE 06123</strain>
    </source>
</reference>
<dbReference type="PANTHER" id="PTHR21266:SF60">
    <property type="entry name" value="3-KETOSTEROID-9-ALPHA-MONOOXYGENASE, OXYGENASE COMPONENT"/>
    <property type="match status" value="1"/>
</dbReference>
<keyword evidence="7" id="KW-0223">Dioxygenase</keyword>
<protein>
    <submittedName>
        <fullName evidence="7">Aromatic ring-hydroxylating dioxygenase subunit alpha</fullName>
    </submittedName>
</protein>
<name>A0ABR9UUU9_9CHRO</name>
<keyword evidence="2" id="KW-0479">Metal-binding</keyword>
<keyword evidence="3" id="KW-0560">Oxidoreductase</keyword>
<dbReference type="GO" id="GO:0051213">
    <property type="term" value="F:dioxygenase activity"/>
    <property type="evidence" value="ECO:0007669"/>
    <property type="project" value="UniProtKB-KW"/>
</dbReference>
<gene>
    <name evidence="7" type="ORF">IQ230_13505</name>
</gene>
<evidence type="ECO:0000256" key="3">
    <source>
        <dbReference type="ARBA" id="ARBA00023002"/>
    </source>
</evidence>
<dbReference type="RefSeq" id="WP_193932493.1">
    <property type="nucleotide sequence ID" value="NZ_CAWPMZ010000060.1"/>
</dbReference>
<proteinExistence type="predicted"/>
<keyword evidence="1" id="KW-0001">2Fe-2S</keyword>
<dbReference type="Proteomes" id="UP000651156">
    <property type="component" value="Unassembled WGS sequence"/>
</dbReference>
<dbReference type="Pfam" id="PF00355">
    <property type="entry name" value="Rieske"/>
    <property type="match status" value="1"/>
</dbReference>
<evidence type="ECO:0000256" key="4">
    <source>
        <dbReference type="ARBA" id="ARBA00023004"/>
    </source>
</evidence>
<comment type="caution">
    <text evidence="7">The sequence shown here is derived from an EMBL/GenBank/DDBJ whole genome shotgun (WGS) entry which is preliminary data.</text>
</comment>
<keyword evidence="8" id="KW-1185">Reference proteome</keyword>
<evidence type="ECO:0000313" key="8">
    <source>
        <dbReference type="Proteomes" id="UP000651156"/>
    </source>
</evidence>
<sequence>MLVTQQPVLKRFWYPVMPIVQLSSQPQSFQLLGQAIALWLDAEGQPAAISDQCCHRSAKLSKGEIINGCVRCPYHGWSFNRQGTCVVVPQLKPKQCVPTSYQVPSYNCAERYGYVWVCLHDEPLLPIPYIPEAEDATMRLIPQFYEPWQCSGLRLMENSFDNAHFSFVHAESFGNQQQPEPASSEISSLEYGLQVQATVPVVNPPSQRKNLKIEDEVTVRYVVSTWYMPFSRTLKITCPNGLMHLIFTAATPVSDRISQVVQFCIRNDTEADANAAAIIAFDRQVTQEDKVVLETTNYDTPLDINAEQHMPSDQPGIIMRRKLAALLKAHGEVEQRLEMLVSSISL</sequence>